<reference evidence="2" key="1">
    <citation type="submission" date="2017-02" db="UniProtKB">
        <authorList>
            <consortium name="WormBaseParasite"/>
        </authorList>
    </citation>
    <scope>IDENTIFICATION</scope>
</reference>
<keyword evidence="1" id="KW-1185">Reference proteome</keyword>
<dbReference type="InterPro" id="IPR036034">
    <property type="entry name" value="PDZ_sf"/>
</dbReference>
<accession>A0A0N5AHF0</accession>
<dbReference type="Proteomes" id="UP000046393">
    <property type="component" value="Unplaced"/>
</dbReference>
<evidence type="ECO:0000313" key="2">
    <source>
        <dbReference type="WBParaSite" id="SMUV_0000380101-mRNA-1"/>
    </source>
</evidence>
<sequence>MTSDDADLDILEATLNSIKICQKALLERSNGKSDSWIETHQRHVEVKCDSKCAPFTIYGGAECDQLILIDIVHHPDLLTYLATNDIVLGINSRKISGMVLDNVCAILNELFESCDTITLEVISEGKWFGFVGGAKPKQF</sequence>
<dbReference type="SUPFAM" id="SSF50156">
    <property type="entry name" value="PDZ domain-like"/>
    <property type="match status" value="1"/>
</dbReference>
<dbReference type="STRING" id="451379.A0A0N5AHF0"/>
<organism evidence="1 2">
    <name type="scientific">Syphacia muris</name>
    <dbReference type="NCBI Taxonomy" id="451379"/>
    <lineage>
        <taxon>Eukaryota</taxon>
        <taxon>Metazoa</taxon>
        <taxon>Ecdysozoa</taxon>
        <taxon>Nematoda</taxon>
        <taxon>Chromadorea</taxon>
        <taxon>Rhabditida</taxon>
        <taxon>Spirurina</taxon>
        <taxon>Oxyuridomorpha</taxon>
        <taxon>Oxyuroidea</taxon>
        <taxon>Oxyuridae</taxon>
        <taxon>Syphacia</taxon>
    </lineage>
</organism>
<name>A0A0N5AHF0_9BILA</name>
<dbReference type="WBParaSite" id="SMUV_0000380101-mRNA-1">
    <property type="protein sequence ID" value="SMUV_0000380101-mRNA-1"/>
    <property type="gene ID" value="SMUV_0000380101"/>
</dbReference>
<dbReference type="AlphaFoldDB" id="A0A0N5AHF0"/>
<evidence type="ECO:0000313" key="1">
    <source>
        <dbReference type="Proteomes" id="UP000046393"/>
    </source>
</evidence>
<protein>
    <submittedName>
        <fullName evidence="2">PDZ domain-containing protein</fullName>
    </submittedName>
</protein>
<proteinExistence type="predicted"/>